<protein>
    <submittedName>
        <fullName evidence="1">Uncharacterized protein</fullName>
    </submittedName>
</protein>
<accession>A0A9X2D1S9</accession>
<evidence type="ECO:0000313" key="2">
    <source>
        <dbReference type="Proteomes" id="UP001139721"/>
    </source>
</evidence>
<evidence type="ECO:0000313" key="1">
    <source>
        <dbReference type="EMBL" id="MCL9684838.1"/>
    </source>
</evidence>
<proteinExistence type="predicted"/>
<dbReference type="Proteomes" id="UP001139721">
    <property type="component" value="Unassembled WGS sequence"/>
</dbReference>
<reference evidence="1" key="1">
    <citation type="submission" date="2021-11" db="EMBL/GenBank/DDBJ databases">
        <title>Legionella maioricencis sp. nov., a new species isolated from hot water samples in Mallorca.</title>
        <authorList>
            <person name="Crespi S."/>
            <person name="Drasar V."/>
            <person name="Salva-Serra F."/>
            <person name="Jaen-Luchoro D."/>
            <person name="Pineiro-Iglesias B."/>
            <person name="Aliaga F."/>
            <person name="Fernandez-Juarez V."/>
            <person name="Coll G."/>
            <person name="Moore E.R.B."/>
            <person name="Bennasar-Figueras A."/>
        </authorList>
    </citation>
    <scope>NUCLEOTIDE SEQUENCE</scope>
    <source>
        <strain evidence="1">HCPI-6</strain>
    </source>
</reference>
<sequence>MNSSIVSESQRLITQANQLLADSQALLIDLGDDSESSDAASFDINVKIIQLLLEYRLSSQDALSKVLSLDHNLIALLGIEPKHAASTNLDRLTYALGSEDLRQILHALSQLVDYLLKVVHSYQKNQQQLNRYNHMHKESKPSKLLMGMQKLVMQQKKLLSLLDEMGKNLEQITQVEAIGPLYDHIAALRGPISQFFQAIQHGIGLAHELYQKTNKEVPLEHSLAHVLQQIEEVLEQMPSIYKPHPHYQAPPPALETVERLEQRASTKRLSPFFNH</sequence>
<organism evidence="1 2">
    <name type="scientific">Legionella maioricensis</name>
    <dbReference type="NCBI Taxonomy" id="2896528"/>
    <lineage>
        <taxon>Bacteria</taxon>
        <taxon>Pseudomonadati</taxon>
        <taxon>Pseudomonadota</taxon>
        <taxon>Gammaproteobacteria</taxon>
        <taxon>Legionellales</taxon>
        <taxon>Legionellaceae</taxon>
        <taxon>Legionella</taxon>
    </lineage>
</organism>
<keyword evidence="2" id="KW-1185">Reference proteome</keyword>
<dbReference type="RefSeq" id="WP_250423315.1">
    <property type="nucleotide sequence ID" value="NZ_JAJKBJ010000015.1"/>
</dbReference>
<comment type="caution">
    <text evidence="1">The sequence shown here is derived from an EMBL/GenBank/DDBJ whole genome shotgun (WGS) entry which is preliminary data.</text>
</comment>
<gene>
    <name evidence="1" type="ORF">LOX96_12100</name>
</gene>
<dbReference type="EMBL" id="JAJKBJ010000015">
    <property type="protein sequence ID" value="MCL9684838.1"/>
    <property type="molecule type" value="Genomic_DNA"/>
</dbReference>
<name>A0A9X2D1S9_9GAMM</name>
<dbReference type="AlphaFoldDB" id="A0A9X2D1S9"/>